<reference evidence="2" key="1">
    <citation type="submission" date="2016-11" db="UniProtKB">
        <authorList>
            <consortium name="WormBaseParasite"/>
        </authorList>
    </citation>
    <scope>IDENTIFICATION</scope>
    <source>
        <strain evidence="2">KR3021</strain>
    </source>
</reference>
<evidence type="ECO:0000313" key="1">
    <source>
        <dbReference type="Proteomes" id="UP000095286"/>
    </source>
</evidence>
<sequence length="502" mass="57215">MSTTRNLALSTTQELDKSLDELLGDDRYLELRVRRNLAQCDLSGSEVSAKLINLPDLQKENKNGMNEDAVKSHLVIVNQFCIKRNNYLNAVRLSHQKQNRVLELSTIDGKLKELNTWRDAKMLELNQLLRKGNVSNANKERCHAEINGLLENMKVIDQNLARLQNKQAKRRGIQKDVITSAFKDMKRNFDKELLGLQRHFQSKMSTNEAPKKRLFANLNSSGNASNKRGLDNKPTVSVNEIMDERFGSPNGLLSDTIADYYLDDEPGAHVTPRETADESILLQFANFALTSANRSARNSLNGTFDELPKLDTTSGSEKYNTKMPNLSRSLNNSVGSRISIDNSLNESNLSDVFKLDMSDCDEFKDVNNIFGDISMDSNSSKTFKKDDEEELISCVINDESISLAKDSHDDECVFLDEDATSFVIELFASRLWPLYTENDIPNIDTISLRLANEVDELTETKLYAEMCRYLCAEWIKKKYDFNNFEMFHHKLRAEIEKIQDCK</sequence>
<accession>A0AC35UC28</accession>
<dbReference type="Proteomes" id="UP000095286">
    <property type="component" value="Unplaced"/>
</dbReference>
<organism evidence="1 2">
    <name type="scientific">Rhabditophanes sp. KR3021</name>
    <dbReference type="NCBI Taxonomy" id="114890"/>
    <lineage>
        <taxon>Eukaryota</taxon>
        <taxon>Metazoa</taxon>
        <taxon>Ecdysozoa</taxon>
        <taxon>Nematoda</taxon>
        <taxon>Chromadorea</taxon>
        <taxon>Rhabditida</taxon>
        <taxon>Tylenchina</taxon>
        <taxon>Panagrolaimomorpha</taxon>
        <taxon>Strongyloidoidea</taxon>
        <taxon>Alloionematidae</taxon>
        <taxon>Rhabditophanes</taxon>
    </lineage>
</organism>
<name>A0AC35UC28_9BILA</name>
<proteinExistence type="predicted"/>
<protein>
    <submittedName>
        <fullName evidence="2">DUF4201 domain-containing protein</fullName>
    </submittedName>
</protein>
<evidence type="ECO:0000313" key="2">
    <source>
        <dbReference type="WBParaSite" id="RSKR_0000980600.1"/>
    </source>
</evidence>
<dbReference type="WBParaSite" id="RSKR_0000980600.1">
    <property type="protein sequence ID" value="RSKR_0000980600.1"/>
    <property type="gene ID" value="RSKR_0000980600"/>
</dbReference>